<dbReference type="AlphaFoldDB" id="A0A5E4R4D5"/>
<feature type="compositionally biased region" description="Polar residues" evidence="1">
    <location>
        <begin position="312"/>
        <end position="326"/>
    </location>
</feature>
<feature type="region of interest" description="Disordered" evidence="1">
    <location>
        <begin position="218"/>
        <end position="346"/>
    </location>
</feature>
<feature type="chain" id="PRO_5022941293" evidence="2">
    <location>
        <begin position="20"/>
        <end position="346"/>
    </location>
</feature>
<dbReference type="EMBL" id="FZQP02006871">
    <property type="protein sequence ID" value="VVD04625.1"/>
    <property type="molecule type" value="Genomic_DNA"/>
</dbReference>
<keyword evidence="4" id="KW-1185">Reference proteome</keyword>
<accession>A0A5E4R4D5</accession>
<gene>
    <name evidence="3" type="ORF">LSINAPIS_LOCUS14335</name>
</gene>
<sequence length="346" mass="36990">MAPKIWLLCLVVLIVPTNGQGLFDFDNMMNNLFPSLQKGTGSSSSSYPHTPPANSQLNNPGGSIWNNGNDNSGSNNPGNSQYYPGNGVQGINNGVAARPGSGWNQLGNLNNQNGQLQGNHPLTDTGRGWNRPPAAGADYPAQGSGGKYPGYNNNNWNSNIRPNTQYPAGVNYPQNGIQAGNTQYPQNNWNGDGRNPNMNYPAQGYPDEKIQKLNPPYGNAGKPWNNGNLNSGINYPGDAQSYPTNGYQNQGFGNNPRGINGPGRRPLVPGNVRQGPVNVGRGGNQDAYNPQEYAGHPQQPSYYLDENRAPLVSNSTGKTEAKQSNNSDKKSLPNPKSAAAVKKDTV</sequence>
<evidence type="ECO:0000256" key="2">
    <source>
        <dbReference type="SAM" id="SignalP"/>
    </source>
</evidence>
<protein>
    <submittedName>
        <fullName evidence="3">Uncharacterized protein</fullName>
    </submittedName>
</protein>
<feature type="compositionally biased region" description="Low complexity" evidence="1">
    <location>
        <begin position="61"/>
        <end position="80"/>
    </location>
</feature>
<organism evidence="3 4">
    <name type="scientific">Leptidea sinapis</name>
    <dbReference type="NCBI Taxonomy" id="189913"/>
    <lineage>
        <taxon>Eukaryota</taxon>
        <taxon>Metazoa</taxon>
        <taxon>Ecdysozoa</taxon>
        <taxon>Arthropoda</taxon>
        <taxon>Hexapoda</taxon>
        <taxon>Insecta</taxon>
        <taxon>Pterygota</taxon>
        <taxon>Neoptera</taxon>
        <taxon>Endopterygota</taxon>
        <taxon>Lepidoptera</taxon>
        <taxon>Glossata</taxon>
        <taxon>Ditrysia</taxon>
        <taxon>Papilionoidea</taxon>
        <taxon>Pieridae</taxon>
        <taxon>Dismorphiinae</taxon>
        <taxon>Leptidea</taxon>
    </lineage>
</organism>
<feature type="compositionally biased region" description="Low complexity" evidence="1">
    <location>
        <begin position="251"/>
        <end position="266"/>
    </location>
</feature>
<dbReference type="Proteomes" id="UP000324832">
    <property type="component" value="Unassembled WGS sequence"/>
</dbReference>
<keyword evidence="2" id="KW-0732">Signal</keyword>
<proteinExistence type="predicted"/>
<evidence type="ECO:0000313" key="4">
    <source>
        <dbReference type="Proteomes" id="UP000324832"/>
    </source>
</evidence>
<feature type="compositionally biased region" description="Polar residues" evidence="1">
    <location>
        <begin position="241"/>
        <end position="250"/>
    </location>
</feature>
<evidence type="ECO:0000313" key="3">
    <source>
        <dbReference type="EMBL" id="VVD04625.1"/>
    </source>
</evidence>
<evidence type="ECO:0000256" key="1">
    <source>
        <dbReference type="SAM" id="MobiDB-lite"/>
    </source>
</evidence>
<reference evidence="3 4" key="1">
    <citation type="submission" date="2017-07" db="EMBL/GenBank/DDBJ databases">
        <authorList>
            <person name="Talla V."/>
            <person name="Backstrom N."/>
        </authorList>
    </citation>
    <scope>NUCLEOTIDE SEQUENCE [LARGE SCALE GENOMIC DNA]</scope>
</reference>
<name>A0A5E4R4D5_9NEOP</name>
<feature type="region of interest" description="Disordered" evidence="1">
    <location>
        <begin position="38"/>
        <end position="104"/>
    </location>
</feature>
<feature type="signal peptide" evidence="2">
    <location>
        <begin position="1"/>
        <end position="19"/>
    </location>
</feature>